<comment type="caution">
    <text evidence="1">The sequence shown here is derived from an EMBL/GenBank/DDBJ whole genome shotgun (WGS) entry which is preliminary data.</text>
</comment>
<accession>A0A7J0CV57</accession>
<dbReference type="Proteomes" id="UP000498740">
    <property type="component" value="Unassembled WGS sequence"/>
</dbReference>
<name>A0A7J0CV57_STRMI</name>
<gene>
    <name evidence="1" type="ORF">Smic_49760</name>
</gene>
<dbReference type="AlphaFoldDB" id="A0A7J0CV57"/>
<sequence length="70" mass="7498">MEAPHSSPAADSRETAVPEVVTEAVPGAVTVTITVESPEQMQDLGRRLARVLAPATWSCSRASWAPGRRR</sequence>
<protein>
    <submittedName>
        <fullName evidence="1">Uncharacterized protein</fullName>
    </submittedName>
</protein>
<evidence type="ECO:0000313" key="2">
    <source>
        <dbReference type="Proteomes" id="UP000498740"/>
    </source>
</evidence>
<evidence type="ECO:0000313" key="1">
    <source>
        <dbReference type="EMBL" id="GFN06420.1"/>
    </source>
</evidence>
<proteinExistence type="predicted"/>
<organism evidence="1 2">
    <name type="scientific">Streptomyces microflavus</name>
    <name type="common">Streptomyces lipmanii</name>
    <dbReference type="NCBI Taxonomy" id="1919"/>
    <lineage>
        <taxon>Bacteria</taxon>
        <taxon>Bacillati</taxon>
        <taxon>Actinomycetota</taxon>
        <taxon>Actinomycetes</taxon>
        <taxon>Kitasatosporales</taxon>
        <taxon>Streptomycetaceae</taxon>
        <taxon>Streptomyces</taxon>
    </lineage>
</organism>
<dbReference type="EMBL" id="BLWD01000001">
    <property type="protein sequence ID" value="GFN06420.1"/>
    <property type="molecule type" value="Genomic_DNA"/>
</dbReference>
<reference evidence="1 2" key="1">
    <citation type="submission" date="2020-05" db="EMBL/GenBank/DDBJ databases">
        <title>Whole genome shotgun sequence of Streptomyces microflavus NBRC 13062.</title>
        <authorList>
            <person name="Komaki H."/>
            <person name="Tamura T."/>
        </authorList>
    </citation>
    <scope>NUCLEOTIDE SEQUENCE [LARGE SCALE GENOMIC DNA]</scope>
    <source>
        <strain evidence="1 2">NBRC 13062</strain>
    </source>
</reference>